<keyword evidence="2" id="KW-0808">Transferase</keyword>
<keyword evidence="3" id="KW-0203">Cytokinin biosynthesis</keyword>
<dbReference type="AlphaFoldDB" id="M1DKY8"/>
<proteinExistence type="inferred from homology"/>
<reference evidence="7" key="1">
    <citation type="journal article" date="2011" name="Nature">
        <title>Genome sequence and analysis of the tuber crop potato.</title>
        <authorList>
            <consortium name="The Potato Genome Sequencing Consortium"/>
        </authorList>
    </citation>
    <scope>NUCLEOTIDE SEQUENCE [LARGE SCALE GENOMIC DNA]</scope>
    <source>
        <strain evidence="7">cv. DM1-3 516 R44</strain>
    </source>
</reference>
<comment type="similarity">
    <text evidence="1">Belongs to the IPP transferase family.</text>
</comment>
<evidence type="ECO:0000313" key="6">
    <source>
        <dbReference type="EnsemblPlants" id="PGSC0003DMT400090690"/>
    </source>
</evidence>
<evidence type="ECO:0000256" key="4">
    <source>
        <dbReference type="ARBA" id="ARBA00022741"/>
    </source>
</evidence>
<dbReference type="PaxDb" id="4113-PGSC0003DMT400090690"/>
<dbReference type="Gramene" id="PGSC0003DMT400090690">
    <property type="protein sequence ID" value="PGSC0003DMT400090690"/>
    <property type="gene ID" value="PGSC0003DMG400040261"/>
</dbReference>
<dbReference type="GO" id="GO:0016740">
    <property type="term" value="F:transferase activity"/>
    <property type="evidence" value="ECO:0007669"/>
    <property type="project" value="UniProtKB-KW"/>
</dbReference>
<keyword evidence="5" id="KW-0067">ATP-binding</keyword>
<dbReference type="GO" id="GO:0009691">
    <property type="term" value="P:cytokinin biosynthetic process"/>
    <property type="evidence" value="ECO:0007669"/>
    <property type="project" value="UniProtKB-KW"/>
</dbReference>
<dbReference type="EnsemblPlants" id="PGSC0003DMT400090690">
    <property type="protein sequence ID" value="PGSC0003DMT400090690"/>
    <property type="gene ID" value="PGSC0003DMG400040261"/>
</dbReference>
<evidence type="ECO:0000256" key="2">
    <source>
        <dbReference type="ARBA" id="ARBA00022679"/>
    </source>
</evidence>
<dbReference type="Proteomes" id="UP000011115">
    <property type="component" value="Unassembled WGS sequence"/>
</dbReference>
<evidence type="ECO:0000256" key="5">
    <source>
        <dbReference type="ARBA" id="ARBA00022840"/>
    </source>
</evidence>
<dbReference type="GO" id="GO:0005524">
    <property type="term" value="F:ATP binding"/>
    <property type="evidence" value="ECO:0007669"/>
    <property type="project" value="UniProtKB-KW"/>
</dbReference>
<dbReference type="InterPro" id="IPR027417">
    <property type="entry name" value="P-loop_NTPase"/>
</dbReference>
<evidence type="ECO:0000313" key="7">
    <source>
        <dbReference type="Proteomes" id="UP000011115"/>
    </source>
</evidence>
<keyword evidence="7" id="KW-1185">Reference proteome</keyword>
<dbReference type="HOGENOM" id="CLU_153511_0_0_1"/>
<dbReference type="PANTHER" id="PTHR11088:SF73">
    <property type="entry name" value="PHOSPHORIBULOKINASE_URIDINE KINASE DOMAIN-CONTAINING PROTEIN"/>
    <property type="match status" value="1"/>
</dbReference>
<name>M1DKY8_SOLTU</name>
<evidence type="ECO:0000256" key="3">
    <source>
        <dbReference type="ARBA" id="ARBA00022712"/>
    </source>
</evidence>
<dbReference type="eggNOG" id="KOG1384">
    <property type="taxonomic scope" value="Eukaryota"/>
</dbReference>
<dbReference type="Gene3D" id="1.10.287.890">
    <property type="entry name" value="Crystal structure of tRNA isopentenylpyrophosphate transferase (bh2366) domain"/>
    <property type="match status" value="1"/>
</dbReference>
<dbReference type="InterPro" id="IPR039657">
    <property type="entry name" value="Dimethylallyltransferase"/>
</dbReference>
<reference evidence="6" key="2">
    <citation type="submission" date="2015-06" db="UniProtKB">
        <authorList>
            <consortium name="EnsemblPlants"/>
        </authorList>
    </citation>
    <scope>IDENTIFICATION</scope>
    <source>
        <strain evidence="6">DM1-3 516 R44</strain>
    </source>
</reference>
<protein>
    <submittedName>
        <fullName evidence="6">Adenylate isopentenyltransferase 5, chloroplastic</fullName>
    </submittedName>
</protein>
<dbReference type="Gene3D" id="3.40.50.300">
    <property type="entry name" value="P-loop containing nucleotide triphosphate hydrolases"/>
    <property type="match status" value="1"/>
</dbReference>
<keyword evidence="4" id="KW-0547">Nucleotide-binding</keyword>
<dbReference type="PANTHER" id="PTHR11088">
    <property type="entry name" value="TRNA DIMETHYLALLYLTRANSFERASE"/>
    <property type="match status" value="1"/>
</dbReference>
<dbReference type="InParanoid" id="M1DKY8"/>
<evidence type="ECO:0000256" key="1">
    <source>
        <dbReference type="ARBA" id="ARBA00005842"/>
    </source>
</evidence>
<sequence length="139" mass="16172">MRIDQVVNAGLMDKVRQIFIPDADYTKGIGRSIGVPGMDRYLRKEINIDEDDESKKMLLQSSTANIKCNTRLLICHQLDKIQRLINEKMWLVHHIIATGVFKGDRKEVVDKAWRNTILQPFLDIVKRFLKSDDHNIIIE</sequence>
<accession>M1DKY8</accession>
<organism evidence="6 7">
    <name type="scientific">Solanum tuberosum</name>
    <name type="common">Potato</name>
    <dbReference type="NCBI Taxonomy" id="4113"/>
    <lineage>
        <taxon>Eukaryota</taxon>
        <taxon>Viridiplantae</taxon>
        <taxon>Streptophyta</taxon>
        <taxon>Embryophyta</taxon>
        <taxon>Tracheophyta</taxon>
        <taxon>Spermatophyta</taxon>
        <taxon>Magnoliopsida</taxon>
        <taxon>eudicotyledons</taxon>
        <taxon>Gunneridae</taxon>
        <taxon>Pentapetalae</taxon>
        <taxon>asterids</taxon>
        <taxon>lamiids</taxon>
        <taxon>Solanales</taxon>
        <taxon>Solanaceae</taxon>
        <taxon>Solanoideae</taxon>
        <taxon>Solaneae</taxon>
        <taxon>Solanum</taxon>
    </lineage>
</organism>